<dbReference type="Proteomes" id="UP000315783">
    <property type="component" value="Unassembled WGS sequence"/>
</dbReference>
<gene>
    <name evidence="1" type="ORF">IF1G_06906</name>
</gene>
<keyword evidence="2" id="KW-1185">Reference proteome</keyword>
<protein>
    <submittedName>
        <fullName evidence="1">Uncharacterized protein</fullName>
    </submittedName>
</protein>
<accession>A0A545UX31</accession>
<evidence type="ECO:0000313" key="1">
    <source>
        <dbReference type="EMBL" id="TQV94027.1"/>
    </source>
</evidence>
<dbReference type="AlphaFoldDB" id="A0A545UX31"/>
<organism evidence="1 2">
    <name type="scientific">Cordyceps javanica</name>
    <dbReference type="NCBI Taxonomy" id="43265"/>
    <lineage>
        <taxon>Eukaryota</taxon>
        <taxon>Fungi</taxon>
        <taxon>Dikarya</taxon>
        <taxon>Ascomycota</taxon>
        <taxon>Pezizomycotina</taxon>
        <taxon>Sordariomycetes</taxon>
        <taxon>Hypocreomycetidae</taxon>
        <taxon>Hypocreales</taxon>
        <taxon>Cordycipitaceae</taxon>
        <taxon>Cordyceps</taxon>
    </lineage>
</organism>
<comment type="caution">
    <text evidence="1">The sequence shown here is derived from an EMBL/GenBank/DDBJ whole genome shotgun (WGS) entry which is preliminary data.</text>
</comment>
<proteinExistence type="predicted"/>
<sequence length="239" mass="25987">MPPNHGTDTSKRTSASGQATGLGDLFFSRLSDKTPGSHGLMLHRAASVLITCLHQRSSAERVHGVAQPDESVRVSVMPPGQLAYSDDPVARSLRGKVESATRCSTDEHVHPIPRWTSPNEHPNIEYHLGVVRNAIWRLSPILVTSKQWAERCFVLYDNVIPSARDASVKSRHVSCNLRVGVSTLAAAKHGIDLTMLHLTMSSNHQLAGALIRIARGPSGAHPCQLVAAYRGWLAHDARP</sequence>
<name>A0A545UX31_9HYPO</name>
<reference evidence="1 2" key="1">
    <citation type="journal article" date="2019" name="Appl. Microbiol. Biotechnol.">
        <title>Genome sequence of Isaria javanica and comparative genome analysis insights into family S53 peptidase evolution in fungal entomopathogens.</title>
        <authorList>
            <person name="Lin R."/>
            <person name="Zhang X."/>
            <person name="Xin B."/>
            <person name="Zou M."/>
            <person name="Gao Y."/>
            <person name="Qin F."/>
            <person name="Hu Q."/>
            <person name="Xie B."/>
            <person name="Cheng X."/>
        </authorList>
    </citation>
    <scope>NUCLEOTIDE SEQUENCE [LARGE SCALE GENOMIC DNA]</scope>
    <source>
        <strain evidence="1 2">IJ1G</strain>
    </source>
</reference>
<dbReference type="EMBL" id="SPUK01000010">
    <property type="protein sequence ID" value="TQV94027.1"/>
    <property type="molecule type" value="Genomic_DNA"/>
</dbReference>
<evidence type="ECO:0000313" key="2">
    <source>
        <dbReference type="Proteomes" id="UP000315783"/>
    </source>
</evidence>